<dbReference type="Gene3D" id="1.25.40.10">
    <property type="entry name" value="Tetratricopeptide repeat domain"/>
    <property type="match status" value="2"/>
</dbReference>
<accession>A0ABW1SF64</accession>
<dbReference type="Pfam" id="PF13432">
    <property type="entry name" value="TPR_16"/>
    <property type="match status" value="1"/>
</dbReference>
<comment type="caution">
    <text evidence="4">The sequence shown here is derived from an EMBL/GenBank/DDBJ whole genome shotgun (WGS) entry which is preliminary data.</text>
</comment>
<evidence type="ECO:0000256" key="2">
    <source>
        <dbReference type="ARBA" id="ARBA00022803"/>
    </source>
</evidence>
<dbReference type="PANTHER" id="PTHR44943">
    <property type="entry name" value="CELLULOSE SYNTHASE OPERON PROTEIN C"/>
    <property type="match status" value="1"/>
</dbReference>
<keyword evidence="1" id="KW-0677">Repeat</keyword>
<dbReference type="Proteomes" id="UP001596303">
    <property type="component" value="Unassembled WGS sequence"/>
</dbReference>
<dbReference type="InterPro" id="IPR051685">
    <property type="entry name" value="Ycf3/AcsC/BcsC/TPR_MFPF"/>
</dbReference>
<reference evidence="5" key="1">
    <citation type="journal article" date="2019" name="Int. J. Syst. Evol. Microbiol.">
        <title>The Global Catalogue of Microorganisms (GCM) 10K type strain sequencing project: providing services to taxonomists for standard genome sequencing and annotation.</title>
        <authorList>
            <consortium name="The Broad Institute Genomics Platform"/>
            <consortium name="The Broad Institute Genome Sequencing Center for Infectious Disease"/>
            <person name="Wu L."/>
            <person name="Ma J."/>
        </authorList>
    </citation>
    <scope>NUCLEOTIDE SEQUENCE [LARGE SCALE GENOMIC DNA]</scope>
    <source>
        <strain evidence="5">CGMCC-1.15741</strain>
    </source>
</reference>
<dbReference type="InterPro" id="IPR012668">
    <property type="entry name" value="CHP02466"/>
</dbReference>
<dbReference type="InterPro" id="IPR011990">
    <property type="entry name" value="TPR-like_helical_dom_sf"/>
</dbReference>
<organism evidence="4 5">
    <name type="scientific">Ponticaulis profundi</name>
    <dbReference type="NCBI Taxonomy" id="2665222"/>
    <lineage>
        <taxon>Bacteria</taxon>
        <taxon>Pseudomonadati</taxon>
        <taxon>Pseudomonadota</taxon>
        <taxon>Alphaproteobacteria</taxon>
        <taxon>Hyphomonadales</taxon>
        <taxon>Hyphomonadaceae</taxon>
        <taxon>Ponticaulis</taxon>
    </lineage>
</organism>
<evidence type="ECO:0000313" key="5">
    <source>
        <dbReference type="Proteomes" id="UP001596303"/>
    </source>
</evidence>
<dbReference type="PANTHER" id="PTHR44943:SF8">
    <property type="entry name" value="TPR REPEAT-CONTAINING PROTEIN MJ0263"/>
    <property type="match status" value="1"/>
</dbReference>
<feature type="repeat" description="TPR" evidence="3">
    <location>
        <begin position="141"/>
        <end position="174"/>
    </location>
</feature>
<protein>
    <submittedName>
        <fullName evidence="4">2OG-Fe(II) oxygenase family protein</fullName>
    </submittedName>
</protein>
<dbReference type="PROSITE" id="PS50005">
    <property type="entry name" value="TPR"/>
    <property type="match status" value="1"/>
</dbReference>
<proteinExistence type="predicted"/>
<dbReference type="Gene3D" id="2.60.120.620">
    <property type="entry name" value="q2cbj1_9rhob like domain"/>
    <property type="match status" value="1"/>
</dbReference>
<evidence type="ECO:0000313" key="4">
    <source>
        <dbReference type="EMBL" id="MFC6200235.1"/>
    </source>
</evidence>
<dbReference type="EMBL" id="JBHSSW010000066">
    <property type="protein sequence ID" value="MFC6200235.1"/>
    <property type="molecule type" value="Genomic_DNA"/>
</dbReference>
<dbReference type="RefSeq" id="WP_377382380.1">
    <property type="nucleotide sequence ID" value="NZ_JBHSSW010000066.1"/>
</dbReference>
<keyword evidence="2 3" id="KW-0802">TPR repeat</keyword>
<gene>
    <name evidence="4" type="ORF">ACFQDM_19350</name>
</gene>
<dbReference type="Pfam" id="PF14559">
    <property type="entry name" value="TPR_19"/>
    <property type="match status" value="1"/>
</dbReference>
<keyword evidence="5" id="KW-1185">Reference proteome</keyword>
<evidence type="ECO:0000256" key="3">
    <source>
        <dbReference type="PROSITE-ProRule" id="PRU00339"/>
    </source>
</evidence>
<dbReference type="Pfam" id="PF13759">
    <property type="entry name" value="2OG-FeII_Oxy_5"/>
    <property type="match status" value="1"/>
</dbReference>
<dbReference type="SMART" id="SM00028">
    <property type="entry name" value="TPR"/>
    <property type="match status" value="4"/>
</dbReference>
<sequence>MTGPAQSIQQVLSLIQSGQAEQALLKSDAALSQFPNQPNLLHLKAVALRRLNRLSDAIPVLQTAISGDPRNEEMLNTLGNMLKAAGDLEGAVQAYRRAIDAKFGYAPAHKNLVNLLLDLEGNDEAISSVEDFLRATGRLDADALEAQGRLLKHRKAWRKALTSFDEALQRNPAHVAAAYGRASCLVEIGQTEVCRDICLSLIQAGHQAPQILRLLARSQMELSAFGVAEPALQQAVAAGSSDAVKDYTNLLWMTGRTQDAETLLKGAISAGADRPQQALAGFDELLDMERPDLVESYFDYLPAERQTDPVFLSRLSMAQSDLGKTEEAFQNANIAYSALPHHKVLAYQFIVSCLMSGRYDLALKYADIWRAREPNDQSWVAVKADAHRMLGQLDAYRALNDFDRFVIPAELEAPKGYASMEEFHADFIEQVHGKSPFKTHPLGQSARHGIQSPRNLVYDERPVVQNYIEALHKPVQAYVDQLGQDPDNPLTSRNTGEFYIGGCWSIYLLAGGRHVSHVHPKGWVSSAYYMAVPPEAKTDPNRAGWIKFGEPPYKLPDPAPAEHWVCPKPGTLVLFPAYMWHGTVPISGKAPRVTAPLDVLPGVAP</sequence>
<dbReference type="InterPro" id="IPR019734">
    <property type="entry name" value="TPR_rpt"/>
</dbReference>
<evidence type="ECO:0000256" key="1">
    <source>
        <dbReference type="ARBA" id="ARBA00022737"/>
    </source>
</evidence>
<dbReference type="SUPFAM" id="SSF48452">
    <property type="entry name" value="TPR-like"/>
    <property type="match status" value="1"/>
</dbReference>
<name>A0ABW1SF64_9PROT</name>